<organism evidence="2 3">
    <name type="scientific">Triparma strigata</name>
    <dbReference type="NCBI Taxonomy" id="1606541"/>
    <lineage>
        <taxon>Eukaryota</taxon>
        <taxon>Sar</taxon>
        <taxon>Stramenopiles</taxon>
        <taxon>Ochrophyta</taxon>
        <taxon>Bolidophyceae</taxon>
        <taxon>Parmales</taxon>
        <taxon>Triparmaceae</taxon>
        <taxon>Triparma</taxon>
    </lineage>
</organism>
<evidence type="ECO:0000313" key="3">
    <source>
        <dbReference type="Proteomes" id="UP001165085"/>
    </source>
</evidence>
<dbReference type="InterPro" id="IPR004401">
    <property type="entry name" value="YbaB/EbfC"/>
</dbReference>
<feature type="chain" id="PRO_5040955917" evidence="1">
    <location>
        <begin position="20"/>
        <end position="156"/>
    </location>
</feature>
<sequence length="156" mass="16855">MKSYSILFALSTLATLSESWILPPSTVLKQRSTTSLSMFGGAAAGGQNNDEAEAQAKAMGMSLKEYQIAMRMRENLATALNNHRSTSGTEDCKVTHDGNCNIIDVSITESGVSEGKEKLEGMLLKAWGESFEDAKAATQREFQVLQKGVAEEMKGL</sequence>
<dbReference type="OrthoDB" id="193960at2759"/>
<evidence type="ECO:0000256" key="1">
    <source>
        <dbReference type="SAM" id="SignalP"/>
    </source>
</evidence>
<proteinExistence type="predicted"/>
<dbReference type="InterPro" id="IPR036894">
    <property type="entry name" value="YbaB-like_sf"/>
</dbReference>
<dbReference type="Proteomes" id="UP001165085">
    <property type="component" value="Unassembled WGS sequence"/>
</dbReference>
<evidence type="ECO:0000313" key="2">
    <source>
        <dbReference type="EMBL" id="GMH99024.1"/>
    </source>
</evidence>
<dbReference type="AlphaFoldDB" id="A0A9W7C4H7"/>
<dbReference type="Gene3D" id="3.30.1310.10">
    <property type="entry name" value="Nucleoid-associated protein YbaB-like domain"/>
    <property type="match status" value="1"/>
</dbReference>
<dbReference type="EMBL" id="BRXY01000538">
    <property type="protein sequence ID" value="GMH99024.1"/>
    <property type="molecule type" value="Genomic_DNA"/>
</dbReference>
<protein>
    <submittedName>
        <fullName evidence="2">Uncharacterized protein</fullName>
    </submittedName>
</protein>
<reference evidence="3" key="1">
    <citation type="journal article" date="2023" name="Commun. Biol.">
        <title>Genome analysis of Parmales, the sister group of diatoms, reveals the evolutionary specialization of diatoms from phago-mixotrophs to photoautotrophs.</title>
        <authorList>
            <person name="Ban H."/>
            <person name="Sato S."/>
            <person name="Yoshikawa S."/>
            <person name="Yamada K."/>
            <person name="Nakamura Y."/>
            <person name="Ichinomiya M."/>
            <person name="Sato N."/>
            <person name="Blanc-Mathieu R."/>
            <person name="Endo H."/>
            <person name="Kuwata A."/>
            <person name="Ogata H."/>
        </authorList>
    </citation>
    <scope>NUCLEOTIDE SEQUENCE [LARGE SCALE GENOMIC DNA]</scope>
    <source>
        <strain evidence="3">NIES 3701</strain>
    </source>
</reference>
<dbReference type="Pfam" id="PF02575">
    <property type="entry name" value="YbaB_DNA_bd"/>
    <property type="match status" value="1"/>
</dbReference>
<accession>A0A9W7C4H7</accession>
<feature type="signal peptide" evidence="1">
    <location>
        <begin position="1"/>
        <end position="19"/>
    </location>
</feature>
<keyword evidence="1" id="KW-0732">Signal</keyword>
<comment type="caution">
    <text evidence="2">The sequence shown here is derived from an EMBL/GenBank/DDBJ whole genome shotgun (WGS) entry which is preliminary data.</text>
</comment>
<name>A0A9W7C4H7_9STRA</name>
<keyword evidence="3" id="KW-1185">Reference proteome</keyword>
<dbReference type="SUPFAM" id="SSF82607">
    <property type="entry name" value="YbaB-like"/>
    <property type="match status" value="1"/>
</dbReference>
<dbReference type="GO" id="GO:0003677">
    <property type="term" value="F:DNA binding"/>
    <property type="evidence" value="ECO:0007669"/>
    <property type="project" value="InterPro"/>
</dbReference>
<gene>
    <name evidence="2" type="ORF">TrST_g8309</name>
</gene>